<keyword evidence="3 9" id="KW-1003">Cell membrane</keyword>
<dbReference type="GO" id="GO:0065002">
    <property type="term" value="P:intracellular protein transmembrane transport"/>
    <property type="evidence" value="ECO:0007669"/>
    <property type="project" value="UniProtKB-UniRule"/>
</dbReference>
<comment type="caution">
    <text evidence="10">The sequence shown here is derived from an EMBL/GenBank/DDBJ whole genome shotgun (WGS) entry which is preliminary data.</text>
</comment>
<evidence type="ECO:0000256" key="9">
    <source>
        <dbReference type="HAMAP-Rule" id="MF_00422"/>
    </source>
</evidence>
<feature type="transmembrane region" description="Helical" evidence="9">
    <location>
        <begin position="49"/>
        <end position="73"/>
    </location>
</feature>
<evidence type="ECO:0000256" key="7">
    <source>
        <dbReference type="ARBA" id="ARBA00023010"/>
    </source>
</evidence>
<dbReference type="PANTHER" id="PTHR33910">
    <property type="entry name" value="PROTEIN TRANSLOCASE SUBUNIT SECE"/>
    <property type="match status" value="1"/>
</dbReference>
<dbReference type="GO" id="GO:0009306">
    <property type="term" value="P:protein secretion"/>
    <property type="evidence" value="ECO:0007669"/>
    <property type="project" value="UniProtKB-UniRule"/>
</dbReference>
<keyword evidence="8 9" id="KW-0472">Membrane</keyword>
<evidence type="ECO:0000256" key="5">
    <source>
        <dbReference type="ARBA" id="ARBA00022927"/>
    </source>
</evidence>
<comment type="function">
    <text evidence="9">Essential subunit of the Sec protein translocation channel SecYEG. Clamps together the 2 halves of SecY. May contact the channel plug during translocation.</text>
</comment>
<keyword evidence="2 9" id="KW-0813">Transport</keyword>
<dbReference type="HAMAP" id="MF_00422">
    <property type="entry name" value="SecE"/>
    <property type="match status" value="1"/>
</dbReference>
<comment type="subcellular location">
    <subcellularLocation>
        <location evidence="9">Cell membrane</location>
        <topology evidence="9">Single-pass membrane protein</topology>
    </subcellularLocation>
    <subcellularLocation>
        <location evidence="1">Membrane</location>
    </subcellularLocation>
</comment>
<keyword evidence="7 9" id="KW-0811">Translocation</keyword>
<dbReference type="GO" id="GO:0008320">
    <property type="term" value="F:protein transmembrane transporter activity"/>
    <property type="evidence" value="ECO:0007669"/>
    <property type="project" value="UniProtKB-UniRule"/>
</dbReference>
<name>A0A840V7D6_9BACT</name>
<evidence type="ECO:0000313" key="10">
    <source>
        <dbReference type="EMBL" id="MBB5349669.1"/>
    </source>
</evidence>
<dbReference type="GO" id="GO:0005886">
    <property type="term" value="C:plasma membrane"/>
    <property type="evidence" value="ECO:0007669"/>
    <property type="project" value="UniProtKB-SubCell"/>
</dbReference>
<sequence>MTNKAKDKKTIADTVESVSVFSPTQIKKFVLEVKVEFGKIVWPDKKMTLGLTGIVVVMAVVLSFYLGSIDLVIGKIVSSLLR</sequence>
<dbReference type="GO" id="GO:0006605">
    <property type="term" value="P:protein targeting"/>
    <property type="evidence" value="ECO:0007669"/>
    <property type="project" value="UniProtKB-UniRule"/>
</dbReference>
<dbReference type="AlphaFoldDB" id="A0A840V7D6"/>
<dbReference type="PANTHER" id="PTHR33910:SF1">
    <property type="entry name" value="PROTEIN TRANSLOCASE SUBUNIT SECE"/>
    <property type="match status" value="1"/>
</dbReference>
<accession>A0A840V7D6</accession>
<dbReference type="Proteomes" id="UP000539642">
    <property type="component" value="Unassembled WGS sequence"/>
</dbReference>
<evidence type="ECO:0000313" key="11">
    <source>
        <dbReference type="Proteomes" id="UP000539642"/>
    </source>
</evidence>
<evidence type="ECO:0000256" key="8">
    <source>
        <dbReference type="ARBA" id="ARBA00023136"/>
    </source>
</evidence>
<keyword evidence="6 9" id="KW-1133">Transmembrane helix</keyword>
<dbReference type="InterPro" id="IPR001901">
    <property type="entry name" value="Translocase_SecE/Sec61-g"/>
</dbReference>
<dbReference type="RefSeq" id="WP_183352491.1">
    <property type="nucleotide sequence ID" value="NZ_JACHEO010000034.1"/>
</dbReference>
<evidence type="ECO:0000256" key="4">
    <source>
        <dbReference type="ARBA" id="ARBA00022692"/>
    </source>
</evidence>
<dbReference type="InterPro" id="IPR005807">
    <property type="entry name" value="SecE_bac"/>
</dbReference>
<keyword evidence="11" id="KW-1185">Reference proteome</keyword>
<dbReference type="Gene3D" id="1.20.5.1030">
    <property type="entry name" value="Preprotein translocase secy subunit"/>
    <property type="match status" value="1"/>
</dbReference>
<dbReference type="GO" id="GO:0043952">
    <property type="term" value="P:protein transport by the Sec complex"/>
    <property type="evidence" value="ECO:0007669"/>
    <property type="project" value="UniProtKB-UniRule"/>
</dbReference>
<comment type="subunit">
    <text evidence="9">Component of the Sec protein translocase complex. Heterotrimer consisting of SecY, SecE and SecG subunits. The heterotrimers can form oligomers, although 1 heterotrimer is thought to be able to translocate proteins. Interacts with the ribosome. Interacts with SecDF, and other proteins may be involved. Interacts with SecA.</text>
</comment>
<comment type="similarity">
    <text evidence="9">Belongs to the SecE/SEC61-gamma family.</text>
</comment>
<dbReference type="Pfam" id="PF00584">
    <property type="entry name" value="SecE"/>
    <property type="match status" value="1"/>
</dbReference>
<organism evidence="10 11">
    <name type="scientific">Desulfoprunum benzoelyticum</name>
    <dbReference type="NCBI Taxonomy" id="1506996"/>
    <lineage>
        <taxon>Bacteria</taxon>
        <taxon>Pseudomonadati</taxon>
        <taxon>Thermodesulfobacteriota</taxon>
        <taxon>Desulfobulbia</taxon>
        <taxon>Desulfobulbales</taxon>
        <taxon>Desulfobulbaceae</taxon>
        <taxon>Desulfoprunum</taxon>
    </lineage>
</organism>
<dbReference type="NCBIfam" id="TIGR00964">
    <property type="entry name" value="secE_bact"/>
    <property type="match status" value="1"/>
</dbReference>
<dbReference type="InterPro" id="IPR038379">
    <property type="entry name" value="SecE_sf"/>
</dbReference>
<dbReference type="EMBL" id="JACHEO010000034">
    <property type="protein sequence ID" value="MBB5349669.1"/>
    <property type="molecule type" value="Genomic_DNA"/>
</dbReference>
<gene>
    <name evidence="9" type="primary">secE</name>
    <name evidence="10" type="ORF">HNQ81_003425</name>
</gene>
<keyword evidence="5 9" id="KW-0653">Protein transport</keyword>
<keyword evidence="4 9" id="KW-0812">Transmembrane</keyword>
<evidence type="ECO:0000256" key="6">
    <source>
        <dbReference type="ARBA" id="ARBA00022989"/>
    </source>
</evidence>
<evidence type="ECO:0000256" key="2">
    <source>
        <dbReference type="ARBA" id="ARBA00022448"/>
    </source>
</evidence>
<evidence type="ECO:0000256" key="1">
    <source>
        <dbReference type="ARBA" id="ARBA00004370"/>
    </source>
</evidence>
<proteinExistence type="inferred from homology"/>
<evidence type="ECO:0000256" key="3">
    <source>
        <dbReference type="ARBA" id="ARBA00022475"/>
    </source>
</evidence>
<protein>
    <recommendedName>
        <fullName evidence="9">Protein translocase subunit SecE</fullName>
    </recommendedName>
</protein>
<reference evidence="10 11" key="1">
    <citation type="submission" date="2020-08" db="EMBL/GenBank/DDBJ databases">
        <title>Genomic Encyclopedia of Type Strains, Phase IV (KMG-IV): sequencing the most valuable type-strain genomes for metagenomic binning, comparative biology and taxonomic classification.</title>
        <authorList>
            <person name="Goeker M."/>
        </authorList>
    </citation>
    <scope>NUCLEOTIDE SEQUENCE [LARGE SCALE GENOMIC DNA]</scope>
    <source>
        <strain evidence="10 11">DSM 28570</strain>
    </source>
</reference>